<dbReference type="InterPro" id="IPR048258">
    <property type="entry name" value="Cyclins_cyclin-box"/>
</dbReference>
<dbReference type="SUPFAM" id="SSF47954">
    <property type="entry name" value="Cyclin-like"/>
    <property type="match status" value="2"/>
</dbReference>
<comment type="similarity">
    <text evidence="4">Belongs to the cyclin family.</text>
</comment>
<dbReference type="InterPro" id="IPR013763">
    <property type="entry name" value="Cyclin-like_dom"/>
</dbReference>
<dbReference type="PANTHER" id="PTHR10177">
    <property type="entry name" value="CYCLINS"/>
    <property type="match status" value="1"/>
</dbReference>
<dbReference type="Gene3D" id="1.10.472.10">
    <property type="entry name" value="Cyclin-like"/>
    <property type="match status" value="2"/>
</dbReference>
<sequence length="342" mass="39486">MCTNALCQYGPYTTGFHSKLQTKPKCNKRKLSSRRTQENVKLKKSETILTVKNEKVEKANKAIKDVNKIVPISRFLNKVENREVVKPEPKSYSSQRLEGNLKDIDKLSGDCQILLGYYAEDIYSYLRDLEDNYSPVVCPALPNFIIIPRCLEDLLSHGVSDSVMKIEIKFPISPTFMSELLINSKMRSILVDWLVEVHQQFALLPETLYVTISILDRFLQIEKTVQRKYLQLVGISAMFLACKYEEMCSPDVQDFVYISDSAYSKEQIFKMEQHILMKLEFKLGRPVPLHFLRRFSRAADASSEQHAMAKYLMELCLVEYDLCHYAPSMIAAAALYLSLRYK</sequence>
<dbReference type="CDD" id="cd20507">
    <property type="entry name" value="CYCLIN_CCNB1-like_rpt1"/>
    <property type="match status" value="1"/>
</dbReference>
<feature type="domain" description="Cyclin-like" evidence="5">
    <location>
        <begin position="192"/>
        <end position="277"/>
    </location>
</feature>
<dbReference type="GO" id="GO:0005634">
    <property type="term" value="C:nucleus"/>
    <property type="evidence" value="ECO:0007669"/>
    <property type="project" value="UniProtKB-ARBA"/>
</dbReference>
<evidence type="ECO:0000256" key="2">
    <source>
        <dbReference type="ARBA" id="ARBA00023127"/>
    </source>
</evidence>
<dbReference type="GO" id="GO:0044772">
    <property type="term" value="P:mitotic cell cycle phase transition"/>
    <property type="evidence" value="ECO:0007669"/>
    <property type="project" value="InterPro"/>
</dbReference>
<name>A0A7R8Z710_TIMDO</name>
<reference evidence="6" key="1">
    <citation type="submission" date="2020-11" db="EMBL/GenBank/DDBJ databases">
        <authorList>
            <person name="Tran Van P."/>
        </authorList>
    </citation>
    <scope>NUCLEOTIDE SEQUENCE</scope>
</reference>
<dbReference type="PROSITE" id="PS00292">
    <property type="entry name" value="CYCLINS"/>
    <property type="match status" value="1"/>
</dbReference>
<dbReference type="GO" id="GO:0016538">
    <property type="term" value="F:cyclin-dependent protein serine/threonine kinase regulator activity"/>
    <property type="evidence" value="ECO:0007669"/>
    <property type="project" value="InterPro"/>
</dbReference>
<dbReference type="InterPro" id="IPR036915">
    <property type="entry name" value="Cyclin-like_sf"/>
</dbReference>
<dbReference type="Pfam" id="PF02984">
    <property type="entry name" value="Cyclin_C"/>
    <property type="match status" value="1"/>
</dbReference>
<proteinExistence type="inferred from homology"/>
<dbReference type="GO" id="GO:0051301">
    <property type="term" value="P:cell division"/>
    <property type="evidence" value="ECO:0007669"/>
    <property type="project" value="UniProtKB-KW"/>
</dbReference>
<dbReference type="PIRSF" id="PIRSF001771">
    <property type="entry name" value="Cyclin_A_B_D_E"/>
    <property type="match status" value="1"/>
</dbReference>
<evidence type="ECO:0000259" key="5">
    <source>
        <dbReference type="SMART" id="SM00385"/>
    </source>
</evidence>
<gene>
    <name evidence="6" type="ORF">TDIB3V08_LOCUS4888</name>
</gene>
<organism evidence="6">
    <name type="scientific">Timema douglasi</name>
    <name type="common">Walking stick</name>
    <dbReference type="NCBI Taxonomy" id="61478"/>
    <lineage>
        <taxon>Eukaryota</taxon>
        <taxon>Metazoa</taxon>
        <taxon>Ecdysozoa</taxon>
        <taxon>Arthropoda</taxon>
        <taxon>Hexapoda</taxon>
        <taxon>Insecta</taxon>
        <taxon>Pterygota</taxon>
        <taxon>Neoptera</taxon>
        <taxon>Polyneoptera</taxon>
        <taxon>Phasmatodea</taxon>
        <taxon>Timematodea</taxon>
        <taxon>Timematoidea</taxon>
        <taxon>Timematidae</taxon>
        <taxon>Timema</taxon>
    </lineage>
</organism>
<evidence type="ECO:0000313" key="6">
    <source>
        <dbReference type="EMBL" id="CAD7198609.1"/>
    </source>
</evidence>
<evidence type="ECO:0000256" key="4">
    <source>
        <dbReference type="RuleBase" id="RU000383"/>
    </source>
</evidence>
<dbReference type="EMBL" id="OA566275">
    <property type="protein sequence ID" value="CAD7198609.1"/>
    <property type="molecule type" value="Genomic_DNA"/>
</dbReference>
<evidence type="ECO:0000256" key="1">
    <source>
        <dbReference type="ARBA" id="ARBA00022618"/>
    </source>
</evidence>
<dbReference type="InterPro" id="IPR039361">
    <property type="entry name" value="Cyclin"/>
</dbReference>
<accession>A0A7R8Z710</accession>
<keyword evidence="1" id="KW-0132">Cell division</keyword>
<dbReference type="InterPro" id="IPR046965">
    <property type="entry name" value="Cyclin_A/B-like"/>
</dbReference>
<evidence type="ECO:0000256" key="3">
    <source>
        <dbReference type="ARBA" id="ARBA00023306"/>
    </source>
</evidence>
<keyword evidence="3" id="KW-0131">Cell cycle</keyword>
<dbReference type="AlphaFoldDB" id="A0A7R8Z710"/>
<dbReference type="Pfam" id="PF00134">
    <property type="entry name" value="Cyclin_N"/>
    <property type="match status" value="1"/>
</dbReference>
<dbReference type="FunFam" id="1.10.472.10:FF:000001">
    <property type="entry name" value="G2/mitotic-specific cyclin"/>
    <property type="match status" value="1"/>
</dbReference>
<dbReference type="SMART" id="SM00385">
    <property type="entry name" value="CYCLIN"/>
    <property type="match status" value="2"/>
</dbReference>
<protein>
    <recommendedName>
        <fullName evidence="5">Cyclin-like domain-containing protein</fullName>
    </recommendedName>
</protein>
<dbReference type="InterPro" id="IPR004367">
    <property type="entry name" value="Cyclin_C-dom"/>
</dbReference>
<dbReference type="InterPro" id="IPR006671">
    <property type="entry name" value="Cyclin_N"/>
</dbReference>
<keyword evidence="2 4" id="KW-0195">Cyclin</keyword>
<feature type="domain" description="Cyclin-like" evidence="5">
    <location>
        <begin position="290"/>
        <end position="342"/>
    </location>
</feature>